<dbReference type="PANTHER" id="PTHR33164:SF103">
    <property type="entry name" value="REGULATORY PROTEIN MARR"/>
    <property type="match status" value="1"/>
</dbReference>
<dbReference type="GO" id="GO:0003700">
    <property type="term" value="F:DNA-binding transcription factor activity"/>
    <property type="evidence" value="ECO:0007669"/>
    <property type="project" value="InterPro"/>
</dbReference>
<dbReference type="InterPro" id="IPR036388">
    <property type="entry name" value="WH-like_DNA-bd_sf"/>
</dbReference>
<dbReference type="AlphaFoldDB" id="A0A401ZLB9"/>
<feature type="domain" description="HTH marR-type" evidence="1">
    <location>
        <begin position="7"/>
        <end position="144"/>
    </location>
</feature>
<dbReference type="SUPFAM" id="SSF46785">
    <property type="entry name" value="Winged helix' DNA-binding domain"/>
    <property type="match status" value="1"/>
</dbReference>
<dbReference type="PANTHER" id="PTHR33164">
    <property type="entry name" value="TRANSCRIPTIONAL REGULATOR, MARR FAMILY"/>
    <property type="match status" value="1"/>
</dbReference>
<proteinExistence type="predicted"/>
<reference evidence="3" key="1">
    <citation type="submission" date="2018-12" db="EMBL/GenBank/DDBJ databases">
        <title>Tengunoibacter tsumagoiensis gen. nov., sp. nov., Dictyobacter kobayashii sp. nov., D. alpinus sp. nov., and D. joshuensis sp. nov. and description of Dictyobacteraceae fam. nov. within the order Ktedonobacterales isolated from Tengu-no-mugimeshi.</title>
        <authorList>
            <person name="Wang C.M."/>
            <person name="Zheng Y."/>
            <person name="Sakai Y."/>
            <person name="Toyoda A."/>
            <person name="Minakuchi Y."/>
            <person name="Abe K."/>
            <person name="Yokota A."/>
            <person name="Yabe S."/>
        </authorList>
    </citation>
    <scope>NUCLEOTIDE SEQUENCE [LARGE SCALE GENOMIC DNA]</scope>
    <source>
        <strain evidence="3">S-27</strain>
    </source>
</reference>
<name>A0A401ZLB9_9CHLR</name>
<organism evidence="2 3">
    <name type="scientific">Dictyobacter aurantiacus</name>
    <dbReference type="NCBI Taxonomy" id="1936993"/>
    <lineage>
        <taxon>Bacteria</taxon>
        <taxon>Bacillati</taxon>
        <taxon>Chloroflexota</taxon>
        <taxon>Ktedonobacteria</taxon>
        <taxon>Ktedonobacterales</taxon>
        <taxon>Dictyobacteraceae</taxon>
        <taxon>Dictyobacter</taxon>
    </lineage>
</organism>
<evidence type="ECO:0000259" key="1">
    <source>
        <dbReference type="PROSITE" id="PS50995"/>
    </source>
</evidence>
<accession>A0A401ZLB9</accession>
<dbReference type="EMBL" id="BIFQ01000001">
    <property type="protein sequence ID" value="GCE07636.1"/>
    <property type="molecule type" value="Genomic_DNA"/>
</dbReference>
<keyword evidence="3" id="KW-1185">Reference proteome</keyword>
<dbReference type="Pfam" id="PF12802">
    <property type="entry name" value="MarR_2"/>
    <property type="match status" value="1"/>
</dbReference>
<evidence type="ECO:0000313" key="3">
    <source>
        <dbReference type="Proteomes" id="UP000287224"/>
    </source>
</evidence>
<evidence type="ECO:0000313" key="2">
    <source>
        <dbReference type="EMBL" id="GCE07636.1"/>
    </source>
</evidence>
<dbReference type="InterPro" id="IPR000835">
    <property type="entry name" value="HTH_MarR-typ"/>
</dbReference>
<gene>
    <name evidence="2" type="ORF">KDAU_49650</name>
</gene>
<dbReference type="Proteomes" id="UP000287224">
    <property type="component" value="Unassembled WGS sequence"/>
</dbReference>
<dbReference type="SMART" id="SM00347">
    <property type="entry name" value="HTH_MARR"/>
    <property type="match status" value="1"/>
</dbReference>
<dbReference type="InterPro" id="IPR039422">
    <property type="entry name" value="MarR/SlyA-like"/>
</dbReference>
<dbReference type="InterPro" id="IPR036390">
    <property type="entry name" value="WH_DNA-bd_sf"/>
</dbReference>
<comment type="caution">
    <text evidence="2">The sequence shown here is derived from an EMBL/GenBank/DDBJ whole genome shotgun (WGS) entry which is preliminary data.</text>
</comment>
<protein>
    <submittedName>
        <fullName evidence="2">MarR family transcriptional regulator</fullName>
    </submittedName>
</protein>
<dbReference type="GO" id="GO:0006950">
    <property type="term" value="P:response to stress"/>
    <property type="evidence" value="ECO:0007669"/>
    <property type="project" value="TreeGrafter"/>
</dbReference>
<sequence length="148" mass="16167">MQNAAEGEAMGATLENLALAIKGMQYRHHRTLDAKLMPLGITLVQWDALRAISRNPDASSHRLAQLTFQTDQSFGALAGRLLAHGWIERISGPGRAIRHRITPAGEAILHEGFGIYNEVIAQSFAPLSPAERDTLYDLLTRLLEGAGE</sequence>
<dbReference type="PROSITE" id="PS50995">
    <property type="entry name" value="HTH_MARR_2"/>
    <property type="match status" value="1"/>
</dbReference>
<dbReference type="Gene3D" id="1.10.10.10">
    <property type="entry name" value="Winged helix-like DNA-binding domain superfamily/Winged helix DNA-binding domain"/>
    <property type="match status" value="1"/>
</dbReference>